<dbReference type="EMBL" id="CP034456">
    <property type="protein sequence ID" value="QBM85527.1"/>
    <property type="molecule type" value="Genomic_DNA"/>
</dbReference>
<evidence type="ECO:0008006" key="3">
    <source>
        <dbReference type="Google" id="ProtNLM"/>
    </source>
</evidence>
<protein>
    <recommendedName>
        <fullName evidence="3">CCHC-type domain-containing protein</fullName>
    </recommendedName>
</protein>
<name>A0A4P6XD96_9ASCO</name>
<gene>
    <name evidence="1" type="ORF">METSCH_A01480</name>
</gene>
<evidence type="ECO:0000313" key="1">
    <source>
        <dbReference type="EMBL" id="QBM85527.1"/>
    </source>
</evidence>
<evidence type="ECO:0000313" key="2">
    <source>
        <dbReference type="Proteomes" id="UP000292447"/>
    </source>
</evidence>
<keyword evidence="2" id="KW-1185">Reference proteome</keyword>
<dbReference type="AlphaFoldDB" id="A0A4P6XD96"/>
<dbReference type="InterPro" id="IPR036875">
    <property type="entry name" value="Znf_CCHC_sf"/>
</dbReference>
<dbReference type="Proteomes" id="UP000292447">
    <property type="component" value="Chromosome I"/>
</dbReference>
<proteinExistence type="predicted"/>
<accession>A0A4P6XD96</accession>
<sequence length="257" mass="29583">MDDDIATVWRISEVASTITPYNGARNGWIIDEYIRSVTYRFIGNHADQRRLIKFLLTLNAAIWVRALADTPEWDEMSGTTVLERLRKAFYPDRWAQTTISALMKHKRGNRPLAPYLDEFLRLQMQIPCNAVNDDVLYLLLLFGVGQPYASKVEYIGFRTFQELYDYLRFEVCDFYTYLPPVGAESNSTWPLNLYAGPKYMNAISSLPDPATLTKAEIEAHNSRIRASMICHYCRSLGHISRNCSTRVPKAKSGHRKK</sequence>
<dbReference type="SUPFAM" id="SSF57756">
    <property type="entry name" value="Retrovirus zinc finger-like domains"/>
    <property type="match status" value="1"/>
</dbReference>
<reference evidence="2" key="1">
    <citation type="submission" date="2019-03" db="EMBL/GenBank/DDBJ databases">
        <title>Snf2 controls pulcherriminic acid biosynthesis and connects pigmentation and antifungal activity of the yeast Metschnikowia pulcherrima.</title>
        <authorList>
            <person name="Gore-Lloyd D."/>
            <person name="Sumann I."/>
            <person name="Brachmann A.O."/>
            <person name="Schneeberger K."/>
            <person name="Ortiz-Merino R.A."/>
            <person name="Moreno-Beltran M."/>
            <person name="Schlaefli M."/>
            <person name="Kirner P."/>
            <person name="Santos Kron A."/>
            <person name="Wolfe K.H."/>
            <person name="Piel J."/>
            <person name="Ahrens C.H."/>
            <person name="Henk D."/>
            <person name="Freimoser F.M."/>
        </authorList>
    </citation>
    <scope>NUCLEOTIDE SEQUENCE [LARGE SCALE GENOMIC DNA]</scope>
    <source>
        <strain evidence="2">APC 1.2</strain>
    </source>
</reference>
<dbReference type="Gene3D" id="4.10.60.10">
    <property type="entry name" value="Zinc finger, CCHC-type"/>
    <property type="match status" value="1"/>
</dbReference>
<dbReference type="GO" id="GO:0003676">
    <property type="term" value="F:nucleic acid binding"/>
    <property type="evidence" value="ECO:0007669"/>
    <property type="project" value="InterPro"/>
</dbReference>
<dbReference type="GO" id="GO:0008270">
    <property type="term" value="F:zinc ion binding"/>
    <property type="evidence" value="ECO:0007669"/>
    <property type="project" value="InterPro"/>
</dbReference>
<organism evidence="1 2">
    <name type="scientific">Metschnikowia aff. pulcherrima</name>
    <dbReference type="NCBI Taxonomy" id="2163413"/>
    <lineage>
        <taxon>Eukaryota</taxon>
        <taxon>Fungi</taxon>
        <taxon>Dikarya</taxon>
        <taxon>Ascomycota</taxon>
        <taxon>Saccharomycotina</taxon>
        <taxon>Pichiomycetes</taxon>
        <taxon>Metschnikowiaceae</taxon>
        <taxon>Metschnikowia</taxon>
    </lineage>
</organism>